<protein>
    <submittedName>
        <fullName evidence="3">Uncharacterized protein</fullName>
    </submittedName>
</protein>
<dbReference type="InParanoid" id="A0A2J6SUV0"/>
<keyword evidence="4" id="KW-1185">Reference proteome</keyword>
<accession>A0A2J6SUV0</accession>
<feature type="compositionally biased region" description="Polar residues" evidence="2">
    <location>
        <begin position="14"/>
        <end position="34"/>
    </location>
</feature>
<evidence type="ECO:0000313" key="4">
    <source>
        <dbReference type="Proteomes" id="UP000235371"/>
    </source>
</evidence>
<dbReference type="Proteomes" id="UP000235371">
    <property type="component" value="Unassembled WGS sequence"/>
</dbReference>
<evidence type="ECO:0000256" key="2">
    <source>
        <dbReference type="SAM" id="MobiDB-lite"/>
    </source>
</evidence>
<sequence>MSNLPNTPRPFGLPTNTTLGSMNSNGLTPGNFSDASGAGSSAQRQSKNPISPQREISRPSSVLPASHANPHPRIKSAFANDVQGQPVKRAHSVLSRQSIQRAHDSIDSPTDSETEQGPRKRARKRVQLDMQERFLIGCHIDEPRLPISTSLNNSNQLVFHTLKEHAPPDVLQRWAILVPSGSQVSSDKIAIDKDLLPLSLGNLDGADKRTVLARLKEYLEAKRDRREMKLEELPNRSLEIHVGFHKEDPKVPVYAYQLLKPNGITYPTFNVRKSDAEKSTVSFKNRLVSYKDVKYIEKYVRGNLEESRKEVEYDLAKISESEDANLKKVPTVAGRPQPTRQTPKIVQEQQDHDEGATELDDGLEEQPLRVGSQNVSSVQRCKSTIVQHAEKVANSFDDFVNEVSSLEKLASDSHAKIEKLQKANRDQAQEITGLRATISQLQAQIATRLMAPPALAVQNFEIEPRHFGTIPREMENGGMLREKQARVTMIDGNEYEERVFLLPCKIQVPGQQSGRTFEHDGMSFTQIMDGDVEQFVQITEPDLLVQSEGRLFFKWTALKKLKEKGYYGI</sequence>
<feature type="region of interest" description="Disordered" evidence="2">
    <location>
        <begin position="88"/>
        <end position="123"/>
    </location>
</feature>
<dbReference type="EMBL" id="KZ613859">
    <property type="protein sequence ID" value="PMD54551.1"/>
    <property type="molecule type" value="Genomic_DNA"/>
</dbReference>
<dbReference type="OrthoDB" id="3547697at2759"/>
<evidence type="ECO:0000256" key="1">
    <source>
        <dbReference type="SAM" id="Coils"/>
    </source>
</evidence>
<feature type="compositionally biased region" description="Polar residues" evidence="2">
    <location>
        <begin position="338"/>
        <end position="348"/>
    </location>
</feature>
<organism evidence="3 4">
    <name type="scientific">Hyaloscypha bicolor E</name>
    <dbReference type="NCBI Taxonomy" id="1095630"/>
    <lineage>
        <taxon>Eukaryota</taxon>
        <taxon>Fungi</taxon>
        <taxon>Dikarya</taxon>
        <taxon>Ascomycota</taxon>
        <taxon>Pezizomycotina</taxon>
        <taxon>Leotiomycetes</taxon>
        <taxon>Helotiales</taxon>
        <taxon>Hyaloscyphaceae</taxon>
        <taxon>Hyaloscypha</taxon>
        <taxon>Hyaloscypha bicolor</taxon>
    </lineage>
</organism>
<dbReference type="AlphaFoldDB" id="A0A2J6SUV0"/>
<name>A0A2J6SUV0_9HELO</name>
<gene>
    <name evidence="3" type="ORF">K444DRAFT_697511</name>
</gene>
<feature type="region of interest" description="Disordered" evidence="2">
    <location>
        <begin position="332"/>
        <end position="360"/>
    </location>
</feature>
<reference evidence="3" key="1">
    <citation type="submission" date="2016-04" db="EMBL/GenBank/DDBJ databases">
        <title>A degradative enzymes factory behind the ericoid mycorrhizal symbiosis.</title>
        <authorList>
            <consortium name="DOE Joint Genome Institute"/>
            <person name="Martino E."/>
            <person name="Morin E."/>
            <person name="Grelet G."/>
            <person name="Kuo A."/>
            <person name="Kohler A."/>
            <person name="Daghino S."/>
            <person name="Barry K."/>
            <person name="Choi C."/>
            <person name="Cichocki N."/>
            <person name="Clum A."/>
            <person name="Copeland A."/>
            <person name="Hainaut M."/>
            <person name="Haridas S."/>
            <person name="Labutti K."/>
            <person name="Lindquist E."/>
            <person name="Lipzen A."/>
            <person name="Khouja H.-R."/>
            <person name="Murat C."/>
            <person name="Ohm R."/>
            <person name="Olson A."/>
            <person name="Spatafora J."/>
            <person name="Veneault-Fourrey C."/>
            <person name="Henrissat B."/>
            <person name="Grigoriev I."/>
            <person name="Martin F."/>
            <person name="Perotto S."/>
        </authorList>
    </citation>
    <scope>NUCLEOTIDE SEQUENCE [LARGE SCALE GENOMIC DNA]</scope>
    <source>
        <strain evidence="3">E</strain>
    </source>
</reference>
<feature type="region of interest" description="Disordered" evidence="2">
    <location>
        <begin position="1"/>
        <end position="73"/>
    </location>
</feature>
<keyword evidence="1" id="KW-0175">Coiled coil</keyword>
<evidence type="ECO:0000313" key="3">
    <source>
        <dbReference type="EMBL" id="PMD54551.1"/>
    </source>
</evidence>
<dbReference type="GeneID" id="36596007"/>
<dbReference type="RefSeq" id="XP_024731455.1">
    <property type="nucleotide sequence ID" value="XM_024887931.1"/>
</dbReference>
<feature type="coiled-coil region" evidence="1">
    <location>
        <begin position="417"/>
        <end position="444"/>
    </location>
</feature>
<proteinExistence type="predicted"/>